<dbReference type="Proteomes" id="UP000256763">
    <property type="component" value="Unassembled WGS sequence"/>
</dbReference>
<feature type="transmembrane region" description="Helical" evidence="1">
    <location>
        <begin position="100"/>
        <end position="122"/>
    </location>
</feature>
<feature type="transmembrane region" description="Helical" evidence="1">
    <location>
        <begin position="142"/>
        <end position="163"/>
    </location>
</feature>
<keyword evidence="1" id="KW-0472">Membrane</keyword>
<dbReference type="EMBL" id="NFZW01000017">
    <property type="protein sequence ID" value="RFA34152.1"/>
    <property type="molecule type" value="Genomic_DNA"/>
</dbReference>
<dbReference type="OrthoDB" id="9812539at2"/>
<evidence type="ECO:0008006" key="4">
    <source>
        <dbReference type="Google" id="ProtNLM"/>
    </source>
</evidence>
<feature type="transmembrane region" description="Helical" evidence="1">
    <location>
        <begin position="6"/>
        <end position="27"/>
    </location>
</feature>
<gene>
    <name evidence="2" type="ORF">CAL65_16030</name>
</gene>
<feature type="transmembrane region" description="Helical" evidence="1">
    <location>
        <begin position="74"/>
        <end position="94"/>
    </location>
</feature>
<protein>
    <recommendedName>
        <fullName evidence="4">DUF2938 domain-containing protein</fullName>
    </recommendedName>
</protein>
<reference evidence="3" key="1">
    <citation type="submission" date="2017-05" db="EMBL/GenBank/DDBJ databases">
        <authorList>
            <person name="Sharma S."/>
            <person name="Sidhu C."/>
            <person name="Pinnaka A.K."/>
        </authorList>
    </citation>
    <scope>NUCLEOTIDE SEQUENCE [LARGE SCALE GENOMIC DNA]</scope>
    <source>
        <strain evidence="3">AK93</strain>
    </source>
</reference>
<evidence type="ECO:0000313" key="3">
    <source>
        <dbReference type="Proteomes" id="UP000256763"/>
    </source>
</evidence>
<keyword evidence="1" id="KW-0812">Transmembrane</keyword>
<dbReference type="RefSeq" id="WP_116303210.1">
    <property type="nucleotide sequence ID" value="NZ_NFZV01000018.1"/>
</dbReference>
<dbReference type="Pfam" id="PF11158">
    <property type="entry name" value="DUF2938"/>
    <property type="match status" value="1"/>
</dbReference>
<proteinExistence type="predicted"/>
<dbReference type="InterPro" id="IPR021329">
    <property type="entry name" value="DUF2938"/>
</dbReference>
<evidence type="ECO:0000313" key="2">
    <source>
        <dbReference type="EMBL" id="RFA34152.1"/>
    </source>
</evidence>
<comment type="caution">
    <text evidence="2">The sequence shown here is derived from an EMBL/GenBank/DDBJ whole genome shotgun (WGS) entry which is preliminary data.</text>
</comment>
<name>A0A3E0WMH2_9GAMM</name>
<sequence length="167" mass="18025">MEISLFFSIVSLGVGATLVMDLWAFFLKRAFAIPSLNYCLVGRWLGHMPEGRFAHQGIGQSEPKVLECHIGWGAHYVIGVVFAAILVAIASPAWLQEPTIIPPIIFGLATVAVPFFVMQPAFGLGMAASKTPNPKQARIRSLMAHASFGVGLYFAALMLSFILPAHA</sequence>
<organism evidence="2 3">
    <name type="scientific">Alkalilimnicola ehrlichii</name>
    <dbReference type="NCBI Taxonomy" id="351052"/>
    <lineage>
        <taxon>Bacteria</taxon>
        <taxon>Pseudomonadati</taxon>
        <taxon>Pseudomonadota</taxon>
        <taxon>Gammaproteobacteria</taxon>
        <taxon>Chromatiales</taxon>
        <taxon>Ectothiorhodospiraceae</taxon>
        <taxon>Alkalilimnicola</taxon>
    </lineage>
</organism>
<evidence type="ECO:0000256" key="1">
    <source>
        <dbReference type="SAM" id="Phobius"/>
    </source>
</evidence>
<keyword evidence="1" id="KW-1133">Transmembrane helix</keyword>
<accession>A0A3E0WMH2</accession>
<dbReference type="AlphaFoldDB" id="A0A3E0WMH2"/>
<keyword evidence="3" id="KW-1185">Reference proteome</keyword>